<gene>
    <name evidence="1" type="ORF">BCL32_3198</name>
</gene>
<proteinExistence type="predicted"/>
<dbReference type="EMBL" id="VISO01000003">
    <property type="protein sequence ID" value="TVZ63082.1"/>
    <property type="molecule type" value="Genomic_DNA"/>
</dbReference>
<sequence>MHSSLPHKNHSDFDAIRPLRPVPKCAGVVGVDPAEWGPRGVDHQHWAYALILQDCIAYFDANGKEELSDDPSSAERLRACWNEIQTRKNSARQQWATRFYFRPISVPEFHDYRKRYRACGNHLLALVPQHQWQKPADDWDDHVFAITLIQSIELPHPKAKRGQQSFAFAADYIARSSNLKDLKPSEVYRGYKVAVAAENQRREERGLLPLTTFDRRLVERIPAWFPQLVASLTPDGHKPATQETCHG</sequence>
<evidence type="ECO:0000313" key="2">
    <source>
        <dbReference type="Proteomes" id="UP000319824"/>
    </source>
</evidence>
<dbReference type="Proteomes" id="UP000319824">
    <property type="component" value="Unassembled WGS sequence"/>
</dbReference>
<dbReference type="AlphaFoldDB" id="A0A559SL65"/>
<name>A0A559SL65_9HYPH</name>
<dbReference type="RefSeq" id="WP_145611782.1">
    <property type="nucleotide sequence ID" value="NZ_ATTQ01000013.1"/>
</dbReference>
<reference evidence="1 2" key="1">
    <citation type="submission" date="2019-06" db="EMBL/GenBank/DDBJ databases">
        <title>Pac Bio to generate improved reference genome sequences for organisms with transposon mutant libraries (support for FEBA project).</title>
        <authorList>
            <person name="Blow M."/>
        </authorList>
    </citation>
    <scope>NUCLEOTIDE SEQUENCE [LARGE SCALE GENOMIC DNA]</scope>
    <source>
        <strain evidence="1 2">USDA 1844</strain>
    </source>
</reference>
<protein>
    <submittedName>
        <fullName evidence="1">Uncharacterized protein</fullName>
    </submittedName>
</protein>
<evidence type="ECO:0000313" key="1">
    <source>
        <dbReference type="EMBL" id="TVZ63082.1"/>
    </source>
</evidence>
<organism evidence="1 2">
    <name type="scientific">Rhizobium mongolense USDA 1844</name>
    <dbReference type="NCBI Taxonomy" id="1079460"/>
    <lineage>
        <taxon>Bacteria</taxon>
        <taxon>Pseudomonadati</taxon>
        <taxon>Pseudomonadota</taxon>
        <taxon>Alphaproteobacteria</taxon>
        <taxon>Hyphomicrobiales</taxon>
        <taxon>Rhizobiaceae</taxon>
        <taxon>Rhizobium/Agrobacterium group</taxon>
        <taxon>Rhizobium</taxon>
    </lineage>
</organism>
<comment type="caution">
    <text evidence="1">The sequence shown here is derived from an EMBL/GenBank/DDBJ whole genome shotgun (WGS) entry which is preliminary data.</text>
</comment>
<accession>A0A559SL65</accession>